<keyword evidence="1" id="KW-0812">Transmembrane</keyword>
<sequence length="196" mass="22850">MDQDSLLKPAYGIAAAAGLTILGLILKTNRSYALRQESQRLERNKHIETEIRSCEQIREATVKEEVPGSRELNEGEISAMRYLINLTRQPLDSWNGFTHRDQFREGAYRYPLYQIVYALSSLQCSVMPNYHGVLSEAQRAALEKVLQPGVLYYWAMEEFWGRHSLNWDPIKWENIMLSGWYMMASMMYTSTTRELR</sequence>
<dbReference type="InterPro" id="IPR041411">
    <property type="entry name" value="Ldi"/>
</dbReference>
<keyword evidence="4" id="KW-1185">Reference proteome</keyword>
<keyword evidence="1" id="KW-1133">Transmembrane helix</keyword>
<evidence type="ECO:0000259" key="2">
    <source>
        <dbReference type="Pfam" id="PF18566"/>
    </source>
</evidence>
<organism evidence="3 4">
    <name type="scientific">Lophium mytilinum</name>
    <dbReference type="NCBI Taxonomy" id="390894"/>
    <lineage>
        <taxon>Eukaryota</taxon>
        <taxon>Fungi</taxon>
        <taxon>Dikarya</taxon>
        <taxon>Ascomycota</taxon>
        <taxon>Pezizomycotina</taxon>
        <taxon>Dothideomycetes</taxon>
        <taxon>Pleosporomycetidae</taxon>
        <taxon>Mytilinidiales</taxon>
        <taxon>Mytilinidiaceae</taxon>
        <taxon>Lophium</taxon>
    </lineage>
</organism>
<protein>
    <recommendedName>
        <fullName evidence="2">Linalool dehydratase/isomerase domain-containing protein</fullName>
    </recommendedName>
</protein>
<name>A0A6A6RE41_9PEZI</name>
<dbReference type="Pfam" id="PF18566">
    <property type="entry name" value="Ldi"/>
    <property type="match status" value="1"/>
</dbReference>
<reference evidence="3" key="1">
    <citation type="journal article" date="2020" name="Stud. Mycol.">
        <title>101 Dothideomycetes genomes: a test case for predicting lifestyles and emergence of pathogens.</title>
        <authorList>
            <person name="Haridas S."/>
            <person name="Albert R."/>
            <person name="Binder M."/>
            <person name="Bloem J."/>
            <person name="Labutti K."/>
            <person name="Salamov A."/>
            <person name="Andreopoulos B."/>
            <person name="Baker S."/>
            <person name="Barry K."/>
            <person name="Bills G."/>
            <person name="Bluhm B."/>
            <person name="Cannon C."/>
            <person name="Castanera R."/>
            <person name="Culley D."/>
            <person name="Daum C."/>
            <person name="Ezra D."/>
            <person name="Gonzalez J."/>
            <person name="Henrissat B."/>
            <person name="Kuo A."/>
            <person name="Liang C."/>
            <person name="Lipzen A."/>
            <person name="Lutzoni F."/>
            <person name="Magnuson J."/>
            <person name="Mondo S."/>
            <person name="Nolan M."/>
            <person name="Ohm R."/>
            <person name="Pangilinan J."/>
            <person name="Park H.-J."/>
            <person name="Ramirez L."/>
            <person name="Alfaro M."/>
            <person name="Sun H."/>
            <person name="Tritt A."/>
            <person name="Yoshinaga Y."/>
            <person name="Zwiers L.-H."/>
            <person name="Turgeon B."/>
            <person name="Goodwin S."/>
            <person name="Spatafora J."/>
            <person name="Crous P."/>
            <person name="Grigoriev I."/>
        </authorList>
    </citation>
    <scope>NUCLEOTIDE SEQUENCE</scope>
    <source>
        <strain evidence="3">CBS 269.34</strain>
    </source>
</reference>
<evidence type="ECO:0000256" key="1">
    <source>
        <dbReference type="SAM" id="Phobius"/>
    </source>
</evidence>
<evidence type="ECO:0000313" key="3">
    <source>
        <dbReference type="EMBL" id="KAF2503118.1"/>
    </source>
</evidence>
<evidence type="ECO:0000313" key="4">
    <source>
        <dbReference type="Proteomes" id="UP000799750"/>
    </source>
</evidence>
<dbReference type="EMBL" id="MU004181">
    <property type="protein sequence ID" value="KAF2503118.1"/>
    <property type="molecule type" value="Genomic_DNA"/>
</dbReference>
<dbReference type="Proteomes" id="UP000799750">
    <property type="component" value="Unassembled WGS sequence"/>
</dbReference>
<accession>A0A6A6RE41</accession>
<feature type="domain" description="Linalool dehydratase/isomerase" evidence="2">
    <location>
        <begin position="109"/>
        <end position="193"/>
    </location>
</feature>
<proteinExistence type="predicted"/>
<keyword evidence="1" id="KW-0472">Membrane</keyword>
<feature type="transmembrane region" description="Helical" evidence="1">
    <location>
        <begin position="6"/>
        <end position="26"/>
    </location>
</feature>
<dbReference type="AlphaFoldDB" id="A0A6A6RE41"/>
<gene>
    <name evidence="3" type="ORF">BU16DRAFT_555140</name>
</gene>